<dbReference type="EMBL" id="RBIG01000002">
    <property type="protein sequence ID" value="RKQ69945.1"/>
    <property type="molecule type" value="Genomic_DNA"/>
</dbReference>
<accession>A0A420WG65</accession>
<proteinExistence type="predicted"/>
<name>A0A420WG65_9PROT</name>
<organism evidence="1 2">
    <name type="scientific">Oceanibaculum indicum</name>
    <dbReference type="NCBI Taxonomy" id="526216"/>
    <lineage>
        <taxon>Bacteria</taxon>
        <taxon>Pseudomonadati</taxon>
        <taxon>Pseudomonadota</taxon>
        <taxon>Alphaproteobacteria</taxon>
        <taxon>Rhodospirillales</taxon>
        <taxon>Oceanibaculaceae</taxon>
        <taxon>Oceanibaculum</taxon>
    </lineage>
</organism>
<reference evidence="1 2" key="1">
    <citation type="submission" date="2018-10" db="EMBL/GenBank/DDBJ databases">
        <title>Comparative analysis of microorganisms from saline springs in Andes Mountain Range, Colombia.</title>
        <authorList>
            <person name="Rubin E."/>
        </authorList>
    </citation>
    <scope>NUCLEOTIDE SEQUENCE [LARGE SCALE GENOMIC DNA]</scope>
    <source>
        <strain evidence="1 2">USBA 36</strain>
    </source>
</reference>
<dbReference type="Proteomes" id="UP000277424">
    <property type="component" value="Unassembled WGS sequence"/>
</dbReference>
<evidence type="ECO:0000313" key="1">
    <source>
        <dbReference type="EMBL" id="RKQ69945.1"/>
    </source>
</evidence>
<comment type="caution">
    <text evidence="1">The sequence shown here is derived from an EMBL/GenBank/DDBJ whole genome shotgun (WGS) entry which is preliminary data.</text>
</comment>
<gene>
    <name evidence="1" type="ORF">BCL74_1879</name>
</gene>
<evidence type="ECO:0000313" key="2">
    <source>
        <dbReference type="Proteomes" id="UP000277424"/>
    </source>
</evidence>
<dbReference type="RefSeq" id="WP_008945803.1">
    <property type="nucleotide sequence ID" value="NZ_RBIG01000002.1"/>
</dbReference>
<protein>
    <submittedName>
        <fullName evidence="1">Uncharacterized protein</fullName>
    </submittedName>
</protein>
<dbReference type="AlphaFoldDB" id="A0A420WG65"/>
<sequence length="165" mass="16936">MTEGHKDMDKRRLDALLDAYGADPARWPAAERNAAQALLASDPAAQARLEQARLLDRALDALPPAPAPAGDLAARIRNAARQPVAPAITVPAPANTNSPWRFTAALAASAVIGLWLGFAAAPVTSPFTSGGSTTIDLAAIDQQDVAALAFGPLAGQNGTGDTSYD</sequence>